<name>A0A1H2L9Q0_9PSED</name>
<dbReference type="Proteomes" id="UP000198675">
    <property type="component" value="Chromosome I"/>
</dbReference>
<reference evidence="3" key="1">
    <citation type="submission" date="2016-10" db="EMBL/GenBank/DDBJ databases">
        <authorList>
            <person name="Varghese N."/>
            <person name="Submissions S."/>
        </authorList>
    </citation>
    <scope>NUCLEOTIDE SEQUENCE [LARGE SCALE GENOMIC DNA]</scope>
    <source>
        <strain evidence="3">KCTC 32246</strain>
    </source>
</reference>
<feature type="domain" description="Transposase IS200-like" evidence="1">
    <location>
        <begin position="18"/>
        <end position="126"/>
    </location>
</feature>
<dbReference type="InterPro" id="IPR002686">
    <property type="entry name" value="Transposase_17"/>
</dbReference>
<organism evidence="2 3">
    <name type="scientific">Pseudomonas sihuiensis</name>
    <dbReference type="NCBI Taxonomy" id="1274359"/>
    <lineage>
        <taxon>Bacteria</taxon>
        <taxon>Pseudomonadati</taxon>
        <taxon>Pseudomonadota</taxon>
        <taxon>Gammaproteobacteria</taxon>
        <taxon>Pseudomonadales</taxon>
        <taxon>Pseudomonadaceae</taxon>
        <taxon>Pseudomonas</taxon>
    </lineage>
</organism>
<dbReference type="InterPro" id="IPR052715">
    <property type="entry name" value="RAYT_transposase"/>
</dbReference>
<evidence type="ECO:0000313" key="3">
    <source>
        <dbReference type="Proteomes" id="UP000198675"/>
    </source>
</evidence>
<dbReference type="EMBL" id="LT629797">
    <property type="protein sequence ID" value="SDU77445.1"/>
    <property type="molecule type" value="Genomic_DNA"/>
</dbReference>
<dbReference type="SUPFAM" id="SSF143422">
    <property type="entry name" value="Transposase IS200-like"/>
    <property type="match status" value="1"/>
</dbReference>
<dbReference type="NCBIfam" id="NF047646">
    <property type="entry name" value="REP_Tyr_transpos"/>
    <property type="match status" value="1"/>
</dbReference>
<accession>A0A1H2L9Q0</accession>
<dbReference type="PANTHER" id="PTHR36966:SF1">
    <property type="entry name" value="REP-ASSOCIATED TYROSINE TRANSPOSASE"/>
    <property type="match status" value="1"/>
</dbReference>
<evidence type="ECO:0000259" key="1">
    <source>
        <dbReference type="SMART" id="SM01321"/>
    </source>
</evidence>
<dbReference type="InterPro" id="IPR036515">
    <property type="entry name" value="Transposase_17_sf"/>
</dbReference>
<sequence length="147" mass="17011">MTEKRYAAHKLRDGRWSSSGQIYLVTTVTNGRTPVFADFSAARTLIQVIRQDELRGSHQTLCFVVMPDHLHWLLQLQNEDLTRLVGRVKSISAKRLGRPIWQKGFHDHALRREEDVRSVARYVVANPLRAGLVERVGDYPHWDAVWI</sequence>
<dbReference type="GO" id="GO:0043565">
    <property type="term" value="F:sequence-specific DNA binding"/>
    <property type="evidence" value="ECO:0007669"/>
    <property type="project" value="TreeGrafter"/>
</dbReference>
<protein>
    <submittedName>
        <fullName evidence="2">REP element-mobilizing transposase RayT</fullName>
    </submittedName>
</protein>
<dbReference type="GO" id="GO:0006313">
    <property type="term" value="P:DNA transposition"/>
    <property type="evidence" value="ECO:0007669"/>
    <property type="project" value="InterPro"/>
</dbReference>
<dbReference type="AlphaFoldDB" id="A0A1H2L9Q0"/>
<evidence type="ECO:0000313" key="2">
    <source>
        <dbReference type="EMBL" id="SDU77445.1"/>
    </source>
</evidence>
<keyword evidence="3" id="KW-1185">Reference proteome</keyword>
<dbReference type="PANTHER" id="PTHR36966">
    <property type="entry name" value="REP-ASSOCIATED TYROSINE TRANSPOSASE"/>
    <property type="match status" value="1"/>
</dbReference>
<dbReference type="RefSeq" id="WP_092374752.1">
    <property type="nucleotide sequence ID" value="NZ_LT629797.1"/>
</dbReference>
<dbReference type="GO" id="GO:0004803">
    <property type="term" value="F:transposase activity"/>
    <property type="evidence" value="ECO:0007669"/>
    <property type="project" value="InterPro"/>
</dbReference>
<dbReference type="SMART" id="SM01321">
    <property type="entry name" value="Y1_Tnp"/>
    <property type="match status" value="1"/>
</dbReference>
<dbReference type="Pfam" id="PF01797">
    <property type="entry name" value="Y1_Tnp"/>
    <property type="match status" value="1"/>
</dbReference>
<proteinExistence type="predicted"/>
<dbReference type="Gene3D" id="3.30.70.1290">
    <property type="entry name" value="Transposase IS200-like"/>
    <property type="match status" value="1"/>
</dbReference>
<gene>
    <name evidence="2" type="ORF">SAMN05216363_0776</name>
</gene>